<evidence type="ECO:0000313" key="5">
    <source>
        <dbReference type="Proteomes" id="UP000447873"/>
    </source>
</evidence>
<keyword evidence="2" id="KW-1133">Transmembrane helix</keyword>
<proteinExistence type="predicted"/>
<dbReference type="EMBL" id="WNWR01000623">
    <property type="protein sequence ID" value="KAE9972653.1"/>
    <property type="molecule type" value="Genomic_DNA"/>
</dbReference>
<dbReference type="Proteomes" id="UP000490939">
    <property type="component" value="Unassembled WGS sequence"/>
</dbReference>
<organism evidence="3 6">
    <name type="scientific">Venturia inaequalis</name>
    <name type="common">Apple scab fungus</name>
    <dbReference type="NCBI Taxonomy" id="5025"/>
    <lineage>
        <taxon>Eukaryota</taxon>
        <taxon>Fungi</taxon>
        <taxon>Dikarya</taxon>
        <taxon>Ascomycota</taxon>
        <taxon>Pezizomycotina</taxon>
        <taxon>Dothideomycetes</taxon>
        <taxon>Pleosporomycetidae</taxon>
        <taxon>Venturiales</taxon>
        <taxon>Venturiaceae</taxon>
        <taxon>Venturia</taxon>
    </lineage>
</organism>
<feature type="region of interest" description="Disordered" evidence="1">
    <location>
        <begin position="371"/>
        <end position="442"/>
    </location>
</feature>
<evidence type="ECO:0000313" key="4">
    <source>
        <dbReference type="EMBL" id="KAE9973265.1"/>
    </source>
</evidence>
<evidence type="ECO:0000256" key="2">
    <source>
        <dbReference type="SAM" id="Phobius"/>
    </source>
</evidence>
<feature type="compositionally biased region" description="Low complexity" evidence="1">
    <location>
        <begin position="401"/>
        <end position="419"/>
    </location>
</feature>
<feature type="transmembrane region" description="Helical" evidence="2">
    <location>
        <begin position="275"/>
        <end position="293"/>
    </location>
</feature>
<gene>
    <name evidence="3" type="ORF">EG327_009431</name>
    <name evidence="4" type="ORF">EG328_004493</name>
</gene>
<dbReference type="OrthoDB" id="5402307at2759"/>
<dbReference type="AlphaFoldDB" id="A0A8H3YUP9"/>
<keyword evidence="2" id="KW-0472">Membrane</keyword>
<keyword evidence="6" id="KW-1185">Reference proteome</keyword>
<dbReference type="EMBL" id="WNWS01000247">
    <property type="protein sequence ID" value="KAE9973265.1"/>
    <property type="molecule type" value="Genomic_DNA"/>
</dbReference>
<feature type="region of interest" description="Disordered" evidence="1">
    <location>
        <begin position="50"/>
        <end position="138"/>
    </location>
</feature>
<protein>
    <submittedName>
        <fullName evidence="3">Uncharacterized protein</fullName>
    </submittedName>
</protein>
<dbReference type="Proteomes" id="UP000447873">
    <property type="component" value="Unassembled WGS sequence"/>
</dbReference>
<reference evidence="3 6" key="1">
    <citation type="submission" date="2019-07" db="EMBL/GenBank/DDBJ databases">
        <title>Venturia inaequalis Genome Resource.</title>
        <authorList>
            <person name="Lichtner F.J."/>
        </authorList>
    </citation>
    <scope>NUCLEOTIDE SEQUENCE [LARGE SCALE GENOMIC DNA]</scope>
    <source>
        <strain evidence="4 5">120213</strain>
        <strain evidence="3 6">DMI_063113</strain>
    </source>
</reference>
<feature type="compositionally biased region" description="Basic and acidic residues" evidence="1">
    <location>
        <begin position="105"/>
        <end position="116"/>
    </location>
</feature>
<evidence type="ECO:0000313" key="3">
    <source>
        <dbReference type="EMBL" id="KAE9972653.1"/>
    </source>
</evidence>
<accession>A0A8H3YUP9</accession>
<keyword evidence="2" id="KW-0812">Transmembrane</keyword>
<comment type="caution">
    <text evidence="3">The sequence shown here is derived from an EMBL/GenBank/DDBJ whole genome shotgun (WGS) entry which is preliminary data.</text>
</comment>
<evidence type="ECO:0000313" key="6">
    <source>
        <dbReference type="Proteomes" id="UP000490939"/>
    </source>
</evidence>
<sequence length="442" mass="48516">MALAKTVTVFNNSGKVVSTSKQLVNVFKEAKAAYRERKAEIAVTRNIEHQEKHARKALRNIQLEDDNASRASSRSRRDPHGAKSHRARPPLERGYTDSVYQNELAYDHREKRRDSQHGSVRSRHTSNHMKFEQGLNASHPRGHELLRRHTDGEFLEGGHEIARRHPYAHSEGSSIDMDLAYGELPPPLPARNQNEEVVIREKMSKITMLLDEANALQHSATGIIEHLQKNPDAMAAVALTLAEVSTLASKMGPGALMAMKGSFPAVMALLASPQFLIAGGLAIGVTVVMLGGFKIVQRIKKEKENERGMEMGIPMEAEVESQIELQELHTGELDRIEIWRRGIADAAAQSQGSIVDGEFITPGAEQLLIDEGVLDDARSRRSTRTKKSSKSEAGKKKHRASSQAGSSKAGSSRGSTTSKENGSKKKAVSGLKMLFRGHTVPA</sequence>
<name>A0A8H3YUP9_VENIN</name>
<evidence type="ECO:0000256" key="1">
    <source>
        <dbReference type="SAM" id="MobiDB-lite"/>
    </source>
</evidence>